<protein>
    <submittedName>
        <fullName evidence="2">Uncharacterized protein</fullName>
    </submittedName>
</protein>
<keyword evidence="3" id="KW-1185">Reference proteome</keyword>
<keyword evidence="1" id="KW-0472">Membrane</keyword>
<gene>
    <name evidence="2" type="ORF">B456_011G185000</name>
</gene>
<evidence type="ECO:0000313" key="2">
    <source>
        <dbReference type="EMBL" id="KJB72560.1"/>
    </source>
</evidence>
<evidence type="ECO:0000313" key="3">
    <source>
        <dbReference type="Proteomes" id="UP000032304"/>
    </source>
</evidence>
<dbReference type="Proteomes" id="UP000032304">
    <property type="component" value="Chromosome 11"/>
</dbReference>
<reference evidence="2 3" key="1">
    <citation type="journal article" date="2012" name="Nature">
        <title>Repeated polyploidization of Gossypium genomes and the evolution of spinnable cotton fibres.</title>
        <authorList>
            <person name="Paterson A.H."/>
            <person name="Wendel J.F."/>
            <person name="Gundlach H."/>
            <person name="Guo H."/>
            <person name="Jenkins J."/>
            <person name="Jin D."/>
            <person name="Llewellyn D."/>
            <person name="Showmaker K.C."/>
            <person name="Shu S."/>
            <person name="Udall J."/>
            <person name="Yoo M.J."/>
            <person name="Byers R."/>
            <person name="Chen W."/>
            <person name="Doron-Faigenboim A."/>
            <person name="Duke M.V."/>
            <person name="Gong L."/>
            <person name="Grimwood J."/>
            <person name="Grover C."/>
            <person name="Grupp K."/>
            <person name="Hu G."/>
            <person name="Lee T.H."/>
            <person name="Li J."/>
            <person name="Lin L."/>
            <person name="Liu T."/>
            <person name="Marler B.S."/>
            <person name="Page J.T."/>
            <person name="Roberts A.W."/>
            <person name="Romanel E."/>
            <person name="Sanders W.S."/>
            <person name="Szadkowski E."/>
            <person name="Tan X."/>
            <person name="Tang H."/>
            <person name="Xu C."/>
            <person name="Wang J."/>
            <person name="Wang Z."/>
            <person name="Zhang D."/>
            <person name="Zhang L."/>
            <person name="Ashrafi H."/>
            <person name="Bedon F."/>
            <person name="Bowers J.E."/>
            <person name="Brubaker C.L."/>
            <person name="Chee P.W."/>
            <person name="Das S."/>
            <person name="Gingle A.R."/>
            <person name="Haigler C.H."/>
            <person name="Harker D."/>
            <person name="Hoffmann L.V."/>
            <person name="Hovav R."/>
            <person name="Jones D.C."/>
            <person name="Lemke C."/>
            <person name="Mansoor S."/>
            <person name="ur Rahman M."/>
            <person name="Rainville L.N."/>
            <person name="Rambani A."/>
            <person name="Reddy U.K."/>
            <person name="Rong J.K."/>
            <person name="Saranga Y."/>
            <person name="Scheffler B.E."/>
            <person name="Scheffler J.A."/>
            <person name="Stelly D.M."/>
            <person name="Triplett B.A."/>
            <person name="Van Deynze A."/>
            <person name="Vaslin M.F."/>
            <person name="Waghmare V.N."/>
            <person name="Walford S.A."/>
            <person name="Wright R.J."/>
            <person name="Zaki E.A."/>
            <person name="Zhang T."/>
            <person name="Dennis E.S."/>
            <person name="Mayer K.F."/>
            <person name="Peterson D.G."/>
            <person name="Rokhsar D.S."/>
            <person name="Wang X."/>
            <person name="Schmutz J."/>
        </authorList>
    </citation>
    <scope>NUCLEOTIDE SEQUENCE [LARGE SCALE GENOMIC DNA]</scope>
</reference>
<keyword evidence="1" id="KW-1133">Transmembrane helix</keyword>
<proteinExistence type="predicted"/>
<keyword evidence="1" id="KW-0812">Transmembrane</keyword>
<evidence type="ECO:0000256" key="1">
    <source>
        <dbReference type="SAM" id="Phobius"/>
    </source>
</evidence>
<dbReference type="Gramene" id="KJB72560">
    <property type="protein sequence ID" value="KJB72560"/>
    <property type="gene ID" value="B456_011G185000"/>
</dbReference>
<name>A0A0D2VNW0_GOSRA</name>
<dbReference type="EMBL" id="CM001750">
    <property type="protein sequence ID" value="KJB72560.1"/>
    <property type="molecule type" value="Genomic_DNA"/>
</dbReference>
<dbReference type="AlphaFoldDB" id="A0A0D2VNW0"/>
<feature type="transmembrane region" description="Helical" evidence="1">
    <location>
        <begin position="34"/>
        <end position="53"/>
    </location>
</feature>
<accession>A0A0D2VNW0</accession>
<organism evidence="2 3">
    <name type="scientific">Gossypium raimondii</name>
    <name type="common">Peruvian cotton</name>
    <name type="synonym">Gossypium klotzschianum subsp. raimondii</name>
    <dbReference type="NCBI Taxonomy" id="29730"/>
    <lineage>
        <taxon>Eukaryota</taxon>
        <taxon>Viridiplantae</taxon>
        <taxon>Streptophyta</taxon>
        <taxon>Embryophyta</taxon>
        <taxon>Tracheophyta</taxon>
        <taxon>Spermatophyta</taxon>
        <taxon>Magnoliopsida</taxon>
        <taxon>eudicotyledons</taxon>
        <taxon>Gunneridae</taxon>
        <taxon>Pentapetalae</taxon>
        <taxon>rosids</taxon>
        <taxon>malvids</taxon>
        <taxon>Malvales</taxon>
        <taxon>Malvaceae</taxon>
        <taxon>Malvoideae</taxon>
        <taxon>Gossypium</taxon>
    </lineage>
</organism>
<sequence>MKMQGHFVEQNPLKLALNFTKITVISTIQHKKSAALAGTVLFLFPTFPWSWLFSQTPQRTLPSFLVDFDPSILEFKIQLR</sequence>